<dbReference type="EMBL" id="AAOW01000012">
    <property type="protein sequence ID" value="EAR60910.1"/>
    <property type="molecule type" value="Genomic_DNA"/>
</dbReference>
<dbReference type="InterPro" id="IPR002121">
    <property type="entry name" value="HRDC_dom"/>
</dbReference>
<keyword evidence="1" id="KW-0963">Cytoplasm</keyword>
<dbReference type="SMART" id="SM00341">
    <property type="entry name" value="HRDC"/>
    <property type="match status" value="1"/>
</dbReference>
<evidence type="ECO:0000256" key="2">
    <source>
        <dbReference type="ARBA" id="ARBA00022694"/>
    </source>
</evidence>
<keyword evidence="4" id="KW-0378">Hydrolase</keyword>
<keyword evidence="8" id="KW-1185">Reference proteome</keyword>
<dbReference type="InterPro" id="IPR010997">
    <property type="entry name" value="HRDC-like_sf"/>
</dbReference>
<dbReference type="InterPro" id="IPR048579">
    <property type="entry name" value="RNAseD_HRDC_C"/>
</dbReference>
<dbReference type="CDD" id="cd06142">
    <property type="entry name" value="RNaseD_exo"/>
    <property type="match status" value="1"/>
</dbReference>
<name>A0A7U8GSB7_NEPCE</name>
<dbReference type="Proteomes" id="UP000002171">
    <property type="component" value="Unassembled WGS sequence"/>
</dbReference>
<keyword evidence="3" id="KW-0540">Nuclease</keyword>
<dbReference type="GO" id="GO:0008408">
    <property type="term" value="F:3'-5' exonuclease activity"/>
    <property type="evidence" value="ECO:0007669"/>
    <property type="project" value="InterPro"/>
</dbReference>
<sequence>MSDNSAYDWKHLEASAENPIWITSAEQLSECCEKWRNLPLIALDTEFQRVDTFYPLPGLIQVADDQACYLIDPLEISDFSSLSTLFKDEGVVKVMHAATEDLELFHKEIGALPVPLFDTQIAAALINWGFSMGLQRMLESCLSVQLEKHETTSNWLQRPLTSSQEKYAALDVAYLPAIYEIQRQELLSRGHFHWVEQECSAMLADAAIDDVDGFSYYTRFTQMWRLPKHKLAALRDLTAWREQQARKRNVPRNRILRNQAILQIIEQWPKGLADLSRLDEIKKSILRTDGEVILGFLKGGEASADKVEPEPIPQPLHYFWNKHLKKLKAIARRLAEENNTAPEMLLRRKELEQLIRSGVDEGEYRLPQAMSAWRKEMLDAALMDELQRIEKLRVQGS</sequence>
<dbReference type="SMART" id="SM00474">
    <property type="entry name" value="35EXOc"/>
    <property type="match status" value="1"/>
</dbReference>
<gene>
    <name evidence="7" type="ORF">MED92_01886</name>
</gene>
<dbReference type="InterPro" id="IPR036397">
    <property type="entry name" value="RNaseH_sf"/>
</dbReference>
<evidence type="ECO:0000313" key="8">
    <source>
        <dbReference type="Proteomes" id="UP000002171"/>
    </source>
</evidence>
<dbReference type="SUPFAM" id="SSF47819">
    <property type="entry name" value="HRDC-like"/>
    <property type="match status" value="2"/>
</dbReference>
<evidence type="ECO:0000256" key="1">
    <source>
        <dbReference type="ARBA" id="ARBA00022490"/>
    </source>
</evidence>
<dbReference type="Gene3D" id="1.10.150.80">
    <property type="entry name" value="HRDC domain"/>
    <property type="match status" value="2"/>
</dbReference>
<comment type="caution">
    <text evidence="7">The sequence shown here is derived from an EMBL/GenBank/DDBJ whole genome shotgun (WGS) entry which is preliminary data.</text>
</comment>
<dbReference type="InterPro" id="IPR044876">
    <property type="entry name" value="HRDC_dom_sf"/>
</dbReference>
<dbReference type="GO" id="GO:0008033">
    <property type="term" value="P:tRNA processing"/>
    <property type="evidence" value="ECO:0007669"/>
    <property type="project" value="UniProtKB-KW"/>
</dbReference>
<organism evidence="7 8">
    <name type="scientific">Neptuniibacter caesariensis</name>
    <dbReference type="NCBI Taxonomy" id="207954"/>
    <lineage>
        <taxon>Bacteria</taxon>
        <taxon>Pseudomonadati</taxon>
        <taxon>Pseudomonadota</taxon>
        <taxon>Gammaproteobacteria</taxon>
        <taxon>Oceanospirillales</taxon>
        <taxon>Oceanospirillaceae</taxon>
        <taxon>Neptuniibacter</taxon>
    </lineage>
</organism>
<dbReference type="InterPro" id="IPR002562">
    <property type="entry name" value="3'-5'_exonuclease_dom"/>
</dbReference>
<keyword evidence="2" id="KW-0819">tRNA processing</keyword>
<reference evidence="7 8" key="1">
    <citation type="submission" date="2006-02" db="EMBL/GenBank/DDBJ databases">
        <authorList>
            <person name="Pinhassi J."/>
            <person name="Pedros-Alio C."/>
            <person name="Ferriera S."/>
            <person name="Johnson J."/>
            <person name="Kravitz S."/>
            <person name="Halpern A."/>
            <person name="Remington K."/>
            <person name="Beeson K."/>
            <person name="Tran B."/>
            <person name="Rogers Y.-H."/>
            <person name="Friedman R."/>
            <person name="Venter J.C."/>
        </authorList>
    </citation>
    <scope>NUCLEOTIDE SEQUENCE [LARGE SCALE GENOMIC DNA]</scope>
    <source>
        <strain evidence="7 8">MED92</strain>
    </source>
</reference>
<evidence type="ECO:0000256" key="3">
    <source>
        <dbReference type="ARBA" id="ARBA00022722"/>
    </source>
</evidence>
<dbReference type="InterPro" id="IPR006292">
    <property type="entry name" value="RNase_D"/>
</dbReference>
<dbReference type="Gene3D" id="3.30.420.10">
    <property type="entry name" value="Ribonuclease H-like superfamily/Ribonuclease H"/>
    <property type="match status" value="1"/>
</dbReference>
<dbReference type="Pfam" id="PF21293">
    <property type="entry name" value="RNAseD_HRDC_C"/>
    <property type="match status" value="1"/>
</dbReference>
<evidence type="ECO:0000256" key="4">
    <source>
        <dbReference type="ARBA" id="ARBA00022801"/>
    </source>
</evidence>
<dbReference type="NCBIfam" id="TIGR01388">
    <property type="entry name" value="rnd"/>
    <property type="match status" value="1"/>
</dbReference>
<dbReference type="AlphaFoldDB" id="A0A7U8GSB7"/>
<dbReference type="Pfam" id="PF00570">
    <property type="entry name" value="HRDC"/>
    <property type="match status" value="1"/>
</dbReference>
<dbReference type="GO" id="GO:0000166">
    <property type="term" value="F:nucleotide binding"/>
    <property type="evidence" value="ECO:0007669"/>
    <property type="project" value="InterPro"/>
</dbReference>
<protein>
    <submittedName>
        <fullName evidence="7">Ribonuclease D</fullName>
    </submittedName>
</protein>
<dbReference type="PROSITE" id="PS50967">
    <property type="entry name" value="HRDC"/>
    <property type="match status" value="1"/>
</dbReference>
<dbReference type="SUPFAM" id="SSF53098">
    <property type="entry name" value="Ribonuclease H-like"/>
    <property type="match status" value="1"/>
</dbReference>
<keyword evidence="5" id="KW-0269">Exonuclease</keyword>
<dbReference type="OrthoDB" id="9800549at2"/>
<evidence type="ECO:0000259" key="6">
    <source>
        <dbReference type="PROSITE" id="PS50967"/>
    </source>
</evidence>
<dbReference type="GO" id="GO:0003676">
    <property type="term" value="F:nucleic acid binding"/>
    <property type="evidence" value="ECO:0007669"/>
    <property type="project" value="InterPro"/>
</dbReference>
<dbReference type="Pfam" id="PF01612">
    <property type="entry name" value="DNA_pol_A_exo1"/>
    <property type="match status" value="1"/>
</dbReference>
<evidence type="ECO:0000313" key="7">
    <source>
        <dbReference type="EMBL" id="EAR60910.1"/>
    </source>
</evidence>
<dbReference type="InterPro" id="IPR051086">
    <property type="entry name" value="RNase_D-like"/>
</dbReference>
<dbReference type="PANTHER" id="PTHR47649:SF1">
    <property type="entry name" value="RIBONUCLEASE D"/>
    <property type="match status" value="1"/>
</dbReference>
<dbReference type="RefSeq" id="WP_007022396.1">
    <property type="nucleotide sequence ID" value="NZ_CH724127.1"/>
</dbReference>
<dbReference type="InterPro" id="IPR012337">
    <property type="entry name" value="RNaseH-like_sf"/>
</dbReference>
<evidence type="ECO:0000256" key="5">
    <source>
        <dbReference type="ARBA" id="ARBA00022839"/>
    </source>
</evidence>
<proteinExistence type="predicted"/>
<dbReference type="GO" id="GO:0033890">
    <property type="term" value="F:ribonuclease D activity"/>
    <property type="evidence" value="ECO:0007669"/>
    <property type="project" value="InterPro"/>
</dbReference>
<dbReference type="PANTHER" id="PTHR47649">
    <property type="entry name" value="RIBONUCLEASE D"/>
    <property type="match status" value="1"/>
</dbReference>
<feature type="domain" description="HRDC" evidence="6">
    <location>
        <begin position="227"/>
        <end position="307"/>
    </location>
</feature>
<accession>A0A7U8GSB7</accession>